<sequence length="532" mass="59650">MNEYSGTYVADIVRKVPRRGPLRKKVKSSGARAADIIKEDVQEDPSPMKVDIDQAIDLMRFAFKEGMAFLDNGSGRSLDERMLVDMSGYMFNMLFEGPGVSRRDAPRQMRVITPTLDKDIAHAFAKEARKCIAYEFQGDLFGMVADVCSIASTCKRYLVLFARDVNVVERLLGIVPDPDAHDLSLKVPVDLMLSEAGLSLSNVLGQGNGLAQSDAIFTELKTLVVKASASSYCFHPCAFQLHSTLASASQNLVETFQFFQAIDALSNLIQGSPQFNEKLRSLIQGRGLNLDSNLEKPGETSWGSNDEKYLVLKVQWAFTDYLPLVLLLMRDVLGATHELSLALDRNDLDAHNCMVLLQESKKQLLVMRDEGWPAFLREVEFLCTESDMDVLDMGEQFEHRRWIINDQLRELDKRFSKETSELFCLASCLNPRNLFQAFDKENLIKFARFYPSEFPDTAVTALDLQLQAFITDVRSDARFHEMSALSYLSVKMVETGRNTQYPLVYLLLKLGLILPGTPAPAKVASSLTVVST</sequence>
<dbReference type="InterPro" id="IPR055298">
    <property type="entry name" value="AtLOH3-like"/>
</dbReference>
<dbReference type="OMA" id="EQLINAC"/>
<proteinExistence type="predicted"/>
<accession>K4ALG5</accession>
<dbReference type="EnsemblPlants" id="KQK90809">
    <property type="protein sequence ID" value="KQK90809"/>
    <property type="gene ID" value="SETIT_039746mg"/>
</dbReference>
<dbReference type="HOGENOM" id="CLU_006175_5_2_1"/>
<evidence type="ECO:0000259" key="1">
    <source>
        <dbReference type="Pfam" id="PF14291"/>
    </source>
</evidence>
<name>K4ALG5_SETIT</name>
<dbReference type="PANTHER" id="PTHR11697:SF230">
    <property type="entry name" value="ZINC FINGER, MYM DOMAIN CONTAINING 1"/>
    <property type="match status" value="1"/>
</dbReference>
<keyword evidence="3" id="KW-1185">Reference proteome</keyword>
<dbReference type="Gramene" id="KQK90809">
    <property type="protein sequence ID" value="KQK90809"/>
    <property type="gene ID" value="SETIT_039746mg"/>
</dbReference>
<dbReference type="InterPro" id="IPR025398">
    <property type="entry name" value="DUF4371"/>
</dbReference>
<organism evidence="2 3">
    <name type="scientific">Setaria italica</name>
    <name type="common">Foxtail millet</name>
    <name type="synonym">Panicum italicum</name>
    <dbReference type="NCBI Taxonomy" id="4555"/>
    <lineage>
        <taxon>Eukaryota</taxon>
        <taxon>Viridiplantae</taxon>
        <taxon>Streptophyta</taxon>
        <taxon>Embryophyta</taxon>
        <taxon>Tracheophyta</taxon>
        <taxon>Spermatophyta</taxon>
        <taxon>Magnoliopsida</taxon>
        <taxon>Liliopsida</taxon>
        <taxon>Poales</taxon>
        <taxon>Poaceae</taxon>
        <taxon>PACMAD clade</taxon>
        <taxon>Panicoideae</taxon>
        <taxon>Panicodae</taxon>
        <taxon>Paniceae</taxon>
        <taxon>Cenchrinae</taxon>
        <taxon>Setaria</taxon>
    </lineage>
</organism>
<reference evidence="3" key="1">
    <citation type="journal article" date="2012" name="Nat. Biotechnol.">
        <title>Reference genome sequence of the model plant Setaria.</title>
        <authorList>
            <person name="Bennetzen J.L."/>
            <person name="Schmutz J."/>
            <person name="Wang H."/>
            <person name="Percifield R."/>
            <person name="Hawkins J."/>
            <person name="Pontaroli A.C."/>
            <person name="Estep M."/>
            <person name="Feng L."/>
            <person name="Vaughn J.N."/>
            <person name="Grimwood J."/>
            <person name="Jenkins J."/>
            <person name="Barry K."/>
            <person name="Lindquist E."/>
            <person name="Hellsten U."/>
            <person name="Deshpande S."/>
            <person name="Wang X."/>
            <person name="Wu X."/>
            <person name="Mitros T."/>
            <person name="Triplett J."/>
            <person name="Yang X."/>
            <person name="Ye C.Y."/>
            <person name="Mauro-Herrera M."/>
            <person name="Wang L."/>
            <person name="Li P."/>
            <person name="Sharma M."/>
            <person name="Sharma R."/>
            <person name="Ronald P.C."/>
            <person name="Panaud O."/>
            <person name="Kellogg E.A."/>
            <person name="Brutnell T.P."/>
            <person name="Doust A.N."/>
            <person name="Tuskan G.A."/>
            <person name="Rokhsar D."/>
            <person name="Devos K.M."/>
        </authorList>
    </citation>
    <scope>NUCLEOTIDE SEQUENCE [LARGE SCALE GENOMIC DNA]</scope>
    <source>
        <strain evidence="3">cv. Yugu1</strain>
    </source>
</reference>
<dbReference type="PANTHER" id="PTHR11697">
    <property type="entry name" value="GENERAL TRANSCRIPTION FACTOR 2-RELATED ZINC FINGER PROTEIN"/>
    <property type="match status" value="1"/>
</dbReference>
<dbReference type="Pfam" id="PF14291">
    <property type="entry name" value="DUF4371"/>
    <property type="match status" value="1"/>
</dbReference>
<evidence type="ECO:0000313" key="2">
    <source>
        <dbReference type="EnsemblPlants" id="KQK90809"/>
    </source>
</evidence>
<dbReference type="Proteomes" id="UP000004995">
    <property type="component" value="Unassembled WGS sequence"/>
</dbReference>
<dbReference type="STRING" id="4555.K4ALG5"/>
<dbReference type="AlphaFoldDB" id="K4ALG5"/>
<reference evidence="2" key="2">
    <citation type="submission" date="2018-08" db="UniProtKB">
        <authorList>
            <consortium name="EnsemblPlants"/>
        </authorList>
    </citation>
    <scope>IDENTIFICATION</scope>
    <source>
        <strain evidence="2">Yugu1</strain>
    </source>
</reference>
<evidence type="ECO:0000313" key="3">
    <source>
        <dbReference type="Proteomes" id="UP000004995"/>
    </source>
</evidence>
<protein>
    <recommendedName>
        <fullName evidence="1">DUF4371 domain-containing protein</fullName>
    </recommendedName>
</protein>
<dbReference type="eggNOG" id="ENOG502QSU3">
    <property type="taxonomic scope" value="Eukaryota"/>
</dbReference>
<dbReference type="EMBL" id="AGNK02005979">
    <property type="status" value="NOT_ANNOTATED_CDS"/>
    <property type="molecule type" value="Genomic_DNA"/>
</dbReference>
<dbReference type="InParanoid" id="K4ALG5"/>
<feature type="domain" description="DUF4371" evidence="1">
    <location>
        <begin position="48"/>
        <end position="209"/>
    </location>
</feature>